<feature type="transmembrane region" description="Helical" evidence="2">
    <location>
        <begin position="137"/>
        <end position="161"/>
    </location>
</feature>
<gene>
    <name evidence="3" type="ORF">MCNF_41410</name>
</gene>
<keyword evidence="4" id="KW-1185">Reference proteome</keyword>
<dbReference type="AlphaFoldDB" id="A0A7I7Y1P7"/>
<reference evidence="3" key="1">
    <citation type="journal article" date="2019" name="Emerg. Microbes Infect.">
        <title>Comprehensive subspecies identification of 175 nontuberculous mycobacteria species based on 7547 genomic profiles.</title>
        <authorList>
            <person name="Matsumoto Y."/>
            <person name="Kinjo T."/>
            <person name="Motooka D."/>
            <person name="Nabeya D."/>
            <person name="Jung N."/>
            <person name="Uechi K."/>
            <person name="Horii T."/>
            <person name="Iida T."/>
            <person name="Fujita J."/>
            <person name="Nakamura S."/>
        </authorList>
    </citation>
    <scope>NUCLEOTIDE SEQUENCE [LARGE SCALE GENOMIC DNA]</scope>
    <source>
        <strain evidence="3">JCM 13671</strain>
    </source>
</reference>
<name>A0A7I7Y1P7_9MYCO</name>
<evidence type="ECO:0000313" key="4">
    <source>
        <dbReference type="Proteomes" id="UP000466931"/>
    </source>
</evidence>
<organism evidence="3 4">
    <name type="scientific">Mycolicibacterium confluentis</name>
    <dbReference type="NCBI Taxonomy" id="28047"/>
    <lineage>
        <taxon>Bacteria</taxon>
        <taxon>Bacillati</taxon>
        <taxon>Actinomycetota</taxon>
        <taxon>Actinomycetes</taxon>
        <taxon>Mycobacteriales</taxon>
        <taxon>Mycobacteriaceae</taxon>
        <taxon>Mycolicibacterium</taxon>
    </lineage>
</organism>
<feature type="transmembrane region" description="Helical" evidence="2">
    <location>
        <begin position="168"/>
        <end position="192"/>
    </location>
</feature>
<feature type="transmembrane region" description="Helical" evidence="2">
    <location>
        <begin position="198"/>
        <end position="214"/>
    </location>
</feature>
<keyword evidence="2" id="KW-1133">Transmembrane helix</keyword>
<evidence type="ECO:0000256" key="1">
    <source>
        <dbReference type="SAM" id="MobiDB-lite"/>
    </source>
</evidence>
<evidence type="ECO:0000256" key="2">
    <source>
        <dbReference type="SAM" id="Phobius"/>
    </source>
</evidence>
<keyword evidence="2" id="KW-0472">Membrane</keyword>
<feature type="region of interest" description="Disordered" evidence="1">
    <location>
        <begin position="1"/>
        <end position="39"/>
    </location>
</feature>
<feature type="transmembrane region" description="Helical" evidence="2">
    <location>
        <begin position="54"/>
        <end position="77"/>
    </location>
</feature>
<dbReference type="RefSeq" id="WP_109788456.1">
    <property type="nucleotide sequence ID" value="NZ_AP022612.1"/>
</dbReference>
<dbReference type="EMBL" id="AP022612">
    <property type="protein sequence ID" value="BBZ35536.1"/>
    <property type="molecule type" value="Genomic_DNA"/>
</dbReference>
<reference evidence="3" key="2">
    <citation type="submission" date="2020-02" db="EMBL/GenBank/DDBJ databases">
        <authorList>
            <person name="Matsumoto Y."/>
            <person name="Motooka D."/>
            <person name="Nakamura S."/>
        </authorList>
    </citation>
    <scope>NUCLEOTIDE SEQUENCE</scope>
    <source>
        <strain evidence="3">JCM 13671</strain>
    </source>
</reference>
<protein>
    <submittedName>
        <fullName evidence="3">Uncharacterized protein</fullName>
    </submittedName>
</protein>
<dbReference type="Proteomes" id="UP000466931">
    <property type="component" value="Chromosome"/>
</dbReference>
<feature type="transmembrane region" description="Helical" evidence="2">
    <location>
        <begin position="246"/>
        <end position="268"/>
    </location>
</feature>
<feature type="transmembrane region" description="Helical" evidence="2">
    <location>
        <begin position="113"/>
        <end position="131"/>
    </location>
</feature>
<feature type="compositionally biased region" description="Polar residues" evidence="1">
    <location>
        <begin position="14"/>
        <end position="24"/>
    </location>
</feature>
<keyword evidence="2" id="KW-0812">Transmembrane</keyword>
<dbReference type="OrthoDB" id="4723381at2"/>
<evidence type="ECO:0000313" key="3">
    <source>
        <dbReference type="EMBL" id="BBZ35536.1"/>
    </source>
</evidence>
<proteinExistence type="predicted"/>
<feature type="transmembrane region" description="Helical" evidence="2">
    <location>
        <begin position="83"/>
        <end position="101"/>
    </location>
</feature>
<accession>A0A7I7Y1P7</accession>
<sequence>MTISANILHPPPQNSANKLVTNSNKLDHPNGSAEAEAPAPATAAQGSDSFWPQVAAIVALTGVGYMFVFAGVVADVLNGSRNAYLLTVPVLILLIVSSYRSCNDGVGDSESDWILAVLLGVGGLVGIHLFTQRGPTVAALWHLDLVGVAFWIACCAVVVAGSRRVFRAWAAGAFLLCCLTPLPSQLAVAHLGGSDADAAMVAAALGATAVFLCGRGIALHWRIAAAAGCLLLAAITTTTLDGVVGLTILVLIAGGAVPVLCAALLYPLRPAANPLRIGGSTPPPLHRSPRTIVLLTLGSLGMLAAHPLQSPPAAPASAPADWVTNAGLLQPTPIPFISRFLGPDASLTRYTAPVPDGSPPAVVDVMTSSNLAGLRDYTDAVWYPSAEPLNYRPADPELGAPNGSRVVYNNPDIATSDAEQHWYAVTWLWRTPDAYERVTVLVNQSQTSHEPPPMPRPLSISNTLIDPTLWLSRRQSSDAGELNPSVMHRAAEVVRVITETSGRDG</sequence>